<dbReference type="CDD" id="cd02440">
    <property type="entry name" value="AdoMet_MTases"/>
    <property type="match status" value="1"/>
</dbReference>
<accession>A0A1U9MCE8</accession>
<protein>
    <submittedName>
        <fullName evidence="4">Trans-aconitate 2-methyltransferase</fullName>
        <ecNumber evidence="4">2.1.1.144</ecNumber>
    </submittedName>
</protein>
<dbReference type="GO" id="GO:0030798">
    <property type="term" value="F:trans-aconitate 2-methyltransferase activity"/>
    <property type="evidence" value="ECO:0007669"/>
    <property type="project" value="UniProtKB-EC"/>
</dbReference>
<reference evidence="4 5" key="1">
    <citation type="submission" date="2016-11" db="EMBL/GenBank/DDBJ databases">
        <title>Comparative genomics of Bartonella apis.</title>
        <authorList>
            <person name="Engel P."/>
        </authorList>
    </citation>
    <scope>NUCLEOTIDE SEQUENCE [LARGE SCALE GENOMIC DNA]</scope>
    <source>
        <strain evidence="4 5">BBC0178</strain>
    </source>
</reference>
<dbReference type="AlphaFoldDB" id="A0A1U9MCE8"/>
<dbReference type="Proteomes" id="UP000189660">
    <property type="component" value="Chromosome"/>
</dbReference>
<dbReference type="Gene3D" id="3.40.50.150">
    <property type="entry name" value="Vaccinia Virus protein VP39"/>
    <property type="match status" value="1"/>
</dbReference>
<dbReference type="Pfam" id="PF13649">
    <property type="entry name" value="Methyltransf_25"/>
    <property type="match status" value="1"/>
</dbReference>
<evidence type="ECO:0000313" key="5">
    <source>
        <dbReference type="Proteomes" id="UP000189660"/>
    </source>
</evidence>
<keyword evidence="2 4" id="KW-0808">Transferase</keyword>
<dbReference type="SUPFAM" id="SSF53335">
    <property type="entry name" value="S-adenosyl-L-methionine-dependent methyltransferases"/>
    <property type="match status" value="1"/>
</dbReference>
<dbReference type="InterPro" id="IPR023149">
    <property type="entry name" value="Trans_acon_MeTrfase_C"/>
</dbReference>
<dbReference type="PANTHER" id="PTHR43861:SF1">
    <property type="entry name" value="TRANS-ACONITATE 2-METHYLTRANSFERASE"/>
    <property type="match status" value="1"/>
</dbReference>
<keyword evidence="5" id="KW-1185">Reference proteome</keyword>
<gene>
    <name evidence="4" type="ORF">BBC0178_015390</name>
</gene>
<evidence type="ECO:0000259" key="3">
    <source>
        <dbReference type="Pfam" id="PF13649"/>
    </source>
</evidence>
<dbReference type="NCBIfam" id="NF002463">
    <property type="entry name" value="PRK01683.1"/>
    <property type="match status" value="1"/>
</dbReference>
<dbReference type="OrthoDB" id="9795085at2"/>
<dbReference type="GO" id="GO:0032259">
    <property type="term" value="P:methylation"/>
    <property type="evidence" value="ECO:0007669"/>
    <property type="project" value="UniProtKB-KW"/>
</dbReference>
<feature type="domain" description="Methyltransferase" evidence="3">
    <location>
        <begin position="35"/>
        <end position="117"/>
    </location>
</feature>
<proteinExistence type="predicted"/>
<dbReference type="InterPro" id="IPR041698">
    <property type="entry name" value="Methyltransf_25"/>
</dbReference>
<dbReference type="KEGG" id="bapa:BBC0178_015390"/>
<name>A0A1U9MCE8_9HYPH</name>
<sequence>MQDWSAKEYLKFEDERLRPVHDLANAVPLKEVKNIVDLGCGPGTSTEVLCEHWPKAKITGFDSSPEMIANAKKRLPKIEFTVQDIEKWSPDADVDLLFSNAVFQWLPDHIEQMKRLVSSMKNGAALAVQMPDNLFEPLHRAMIHVAEDKRWNDRIGSVAREKLPNVSVYYDALKPLVHYIDLWQTIYNPIMENHEAIVDWVKGAALRPFLAPLNEQEKQDYLALYLERIKKLYPTQYDGKVLLRFPRLFLVLVK</sequence>
<evidence type="ECO:0000313" key="4">
    <source>
        <dbReference type="EMBL" id="AQT42998.1"/>
    </source>
</evidence>
<evidence type="ECO:0000256" key="1">
    <source>
        <dbReference type="ARBA" id="ARBA00022603"/>
    </source>
</evidence>
<organism evidence="4 5">
    <name type="scientific">Bartonella apihabitans</name>
    <dbReference type="NCBI Taxonomy" id="2750929"/>
    <lineage>
        <taxon>Bacteria</taxon>
        <taxon>Pseudomonadati</taxon>
        <taxon>Pseudomonadota</taxon>
        <taxon>Alphaproteobacteria</taxon>
        <taxon>Hyphomicrobiales</taxon>
        <taxon>Bartonellaceae</taxon>
        <taxon>Bartonella</taxon>
    </lineage>
</organism>
<dbReference type="Gene3D" id="1.10.150.290">
    <property type="entry name" value="S-adenosyl-L-methionine-dependent methyltransferases"/>
    <property type="match status" value="1"/>
</dbReference>
<dbReference type="InterPro" id="IPR029063">
    <property type="entry name" value="SAM-dependent_MTases_sf"/>
</dbReference>
<dbReference type="RefSeq" id="WP_077972013.1">
    <property type="nucleotide sequence ID" value="NZ_CAXTKO020000001.1"/>
</dbReference>
<dbReference type="EMBL" id="CP015820">
    <property type="protein sequence ID" value="AQT42998.1"/>
    <property type="molecule type" value="Genomic_DNA"/>
</dbReference>
<dbReference type="EC" id="2.1.1.144" evidence="4"/>
<dbReference type="PANTHER" id="PTHR43861">
    <property type="entry name" value="TRANS-ACONITATE 2-METHYLTRANSFERASE-RELATED"/>
    <property type="match status" value="1"/>
</dbReference>
<keyword evidence="1 4" id="KW-0489">Methyltransferase</keyword>
<evidence type="ECO:0000256" key="2">
    <source>
        <dbReference type="ARBA" id="ARBA00022679"/>
    </source>
</evidence>